<organism evidence="1 2">
    <name type="scientific">Chitinophaga solisilvae</name>
    <dbReference type="NCBI Taxonomy" id="1233460"/>
    <lineage>
        <taxon>Bacteria</taxon>
        <taxon>Pseudomonadati</taxon>
        <taxon>Bacteroidota</taxon>
        <taxon>Chitinophagia</taxon>
        <taxon>Chitinophagales</taxon>
        <taxon>Chitinophagaceae</taxon>
        <taxon>Chitinophaga</taxon>
    </lineage>
</organism>
<dbReference type="Proteomes" id="UP000281028">
    <property type="component" value="Unassembled WGS sequence"/>
</dbReference>
<dbReference type="EMBL" id="RIAR02000001">
    <property type="protein sequence ID" value="NSL90882.1"/>
    <property type="molecule type" value="Genomic_DNA"/>
</dbReference>
<dbReference type="RefSeq" id="WP_127037132.1">
    <property type="nucleotide sequence ID" value="NZ_JAABOK010000018.1"/>
</dbReference>
<dbReference type="OrthoDB" id="835191at2"/>
<protein>
    <submittedName>
        <fullName evidence="1">Uncharacterized protein</fullName>
    </submittedName>
</protein>
<sequence>MKHAIMLSLILSWGMKSFAQADSSQTEKKKTTLTAGITYSNNASYYGQQAAEKMPYAAVSAMLKFPFGLYFTGMGYRLLHDSDAIVSASAAGIGFSFNLGKKLVADLNYSHTFYPAQSPFLQAASPDMAGASLSYEYWMTTAVNADYTFGKQQDVFVTLSTEKLIGLGHLFSKKDLVTLTPKIEVTAGTQHFYESYITEKYKRDSIMGFPLPPLIHLPGSSTTTTTTTTVDNSKFDMLSYNLRVPLAYNRAHYMIEAAWQLAVLSREAQTGGGTANSFFHLSMYYQF</sequence>
<comment type="caution">
    <text evidence="1">The sequence shown here is derived from an EMBL/GenBank/DDBJ whole genome shotgun (WGS) entry which is preliminary data.</text>
</comment>
<dbReference type="AlphaFoldDB" id="A0A433WKR9"/>
<reference evidence="1" key="1">
    <citation type="submission" date="2020-05" db="EMBL/GenBank/DDBJ databases">
        <title>Chitinophaga laudate sp. nov., isolated from a tropical peat swamp.</title>
        <authorList>
            <person name="Goh C.B.S."/>
            <person name="Lee M.S."/>
            <person name="Parimannan S."/>
            <person name="Pasbakhsh P."/>
            <person name="Yule C.M."/>
            <person name="Rajandas H."/>
            <person name="Loke S."/>
            <person name="Croft L."/>
            <person name="Tan J.B.L."/>
        </authorList>
    </citation>
    <scope>NUCLEOTIDE SEQUENCE</scope>
    <source>
        <strain evidence="1">Mgbs1</strain>
    </source>
</reference>
<proteinExistence type="predicted"/>
<name>A0A433WKR9_9BACT</name>
<accession>A0A433WKR9</accession>
<evidence type="ECO:0000313" key="1">
    <source>
        <dbReference type="EMBL" id="NSL90882.1"/>
    </source>
</evidence>
<evidence type="ECO:0000313" key="2">
    <source>
        <dbReference type="Proteomes" id="UP000281028"/>
    </source>
</evidence>
<keyword evidence="2" id="KW-1185">Reference proteome</keyword>
<gene>
    <name evidence="1" type="ORF">ECE50_028925</name>
</gene>